<sequence>MKQYIINALDFTDEKALERRMAVRQAHLENVKEAKNKGHYLIGGALLNDHGKMIGSAMIVQFETPETLQEWLNNDPYIKGEVWDQIEIKPFKVAEF</sequence>
<protein>
    <recommendedName>
        <fullName evidence="2">YCII-related domain-containing protein</fullName>
    </recommendedName>
</protein>
<keyword evidence="4" id="KW-1185">Reference proteome</keyword>
<comment type="similarity">
    <text evidence="1">Belongs to the YciI family.</text>
</comment>
<reference evidence="3 4" key="1">
    <citation type="submission" date="2019-12" db="EMBL/GenBank/DDBJ databases">
        <title>Mucilaginibacter sp. HMF7410 genome sequencing and assembly.</title>
        <authorList>
            <person name="Kang H."/>
            <person name="Cha I."/>
            <person name="Kim H."/>
            <person name="Joh K."/>
        </authorList>
    </citation>
    <scope>NUCLEOTIDE SEQUENCE [LARGE SCALE GENOMIC DNA]</scope>
    <source>
        <strain evidence="3 4">HMF7410</strain>
    </source>
</reference>
<evidence type="ECO:0000313" key="3">
    <source>
        <dbReference type="EMBL" id="MVN22921.1"/>
    </source>
</evidence>
<evidence type="ECO:0000256" key="1">
    <source>
        <dbReference type="ARBA" id="ARBA00007689"/>
    </source>
</evidence>
<comment type="caution">
    <text evidence="3">The sequence shown here is derived from an EMBL/GenBank/DDBJ whole genome shotgun (WGS) entry which is preliminary data.</text>
</comment>
<dbReference type="SUPFAM" id="SSF54909">
    <property type="entry name" value="Dimeric alpha+beta barrel"/>
    <property type="match status" value="1"/>
</dbReference>
<dbReference type="InterPro" id="IPR011008">
    <property type="entry name" value="Dimeric_a/b-barrel"/>
</dbReference>
<dbReference type="PANTHER" id="PTHR33606:SF3">
    <property type="entry name" value="PROTEIN YCII"/>
    <property type="match status" value="1"/>
</dbReference>
<dbReference type="RefSeq" id="WP_157568643.1">
    <property type="nucleotide sequence ID" value="NZ_WPIK01000015.1"/>
</dbReference>
<dbReference type="EMBL" id="WPIK01000015">
    <property type="protein sequence ID" value="MVN22921.1"/>
    <property type="molecule type" value="Genomic_DNA"/>
</dbReference>
<dbReference type="Pfam" id="PF03795">
    <property type="entry name" value="YCII"/>
    <property type="match status" value="1"/>
</dbReference>
<organism evidence="3 4">
    <name type="scientific">Mucilaginibacter arboris</name>
    <dbReference type="NCBI Taxonomy" id="2682090"/>
    <lineage>
        <taxon>Bacteria</taxon>
        <taxon>Pseudomonadati</taxon>
        <taxon>Bacteroidota</taxon>
        <taxon>Sphingobacteriia</taxon>
        <taxon>Sphingobacteriales</taxon>
        <taxon>Sphingobacteriaceae</taxon>
        <taxon>Mucilaginibacter</taxon>
    </lineage>
</organism>
<dbReference type="InterPro" id="IPR005545">
    <property type="entry name" value="YCII"/>
</dbReference>
<name>A0A7K1T028_9SPHI</name>
<evidence type="ECO:0000259" key="2">
    <source>
        <dbReference type="Pfam" id="PF03795"/>
    </source>
</evidence>
<dbReference type="AlphaFoldDB" id="A0A7K1T028"/>
<proteinExistence type="inferred from homology"/>
<dbReference type="InterPro" id="IPR051807">
    <property type="entry name" value="Sec-metab_biosynth-assoc"/>
</dbReference>
<dbReference type="Gene3D" id="3.30.70.1060">
    <property type="entry name" value="Dimeric alpha+beta barrel"/>
    <property type="match status" value="1"/>
</dbReference>
<accession>A0A7K1T028</accession>
<feature type="domain" description="YCII-related" evidence="2">
    <location>
        <begin position="13"/>
        <end position="92"/>
    </location>
</feature>
<gene>
    <name evidence="3" type="ORF">GO621_15455</name>
</gene>
<evidence type="ECO:0000313" key="4">
    <source>
        <dbReference type="Proteomes" id="UP000462014"/>
    </source>
</evidence>
<dbReference type="Proteomes" id="UP000462014">
    <property type="component" value="Unassembled WGS sequence"/>
</dbReference>
<dbReference type="PANTHER" id="PTHR33606">
    <property type="entry name" value="PROTEIN YCII"/>
    <property type="match status" value="1"/>
</dbReference>